<name>A0ABD3IBI1_9MARC</name>
<comment type="caution">
    <text evidence="2">The sequence shown here is derived from an EMBL/GenBank/DDBJ whole genome shotgun (WGS) entry which is preliminary data.</text>
</comment>
<keyword evidence="3" id="KW-1185">Reference proteome</keyword>
<evidence type="ECO:0000256" key="1">
    <source>
        <dbReference type="SAM" id="Coils"/>
    </source>
</evidence>
<reference evidence="2 3" key="1">
    <citation type="submission" date="2024-09" db="EMBL/GenBank/DDBJ databases">
        <title>Chromosome-scale assembly of Riccia sorocarpa.</title>
        <authorList>
            <person name="Paukszto L."/>
        </authorList>
    </citation>
    <scope>NUCLEOTIDE SEQUENCE [LARGE SCALE GENOMIC DNA]</scope>
    <source>
        <strain evidence="2">LP-2024</strain>
        <tissue evidence="2">Aerial parts of the thallus</tissue>
    </source>
</reference>
<accession>A0ABD3IBI1</accession>
<evidence type="ECO:0000313" key="3">
    <source>
        <dbReference type="Proteomes" id="UP001633002"/>
    </source>
</evidence>
<dbReference type="AlphaFoldDB" id="A0ABD3IBI1"/>
<dbReference type="PANTHER" id="PTHR47679">
    <property type="entry name" value="PROTEIN TORNADO 1"/>
    <property type="match status" value="1"/>
</dbReference>
<evidence type="ECO:0000313" key="2">
    <source>
        <dbReference type="EMBL" id="KAL3701063.1"/>
    </source>
</evidence>
<gene>
    <name evidence="2" type="ORF">R1sor_019085</name>
</gene>
<protein>
    <submittedName>
        <fullName evidence="2">Uncharacterized protein</fullName>
    </submittedName>
</protein>
<dbReference type="Proteomes" id="UP001633002">
    <property type="component" value="Unassembled WGS sequence"/>
</dbReference>
<proteinExistence type="predicted"/>
<dbReference type="EMBL" id="JBJQOH010000001">
    <property type="protein sequence ID" value="KAL3701063.1"/>
    <property type="molecule type" value="Genomic_DNA"/>
</dbReference>
<keyword evidence="1" id="KW-0175">Coiled coil</keyword>
<organism evidence="2 3">
    <name type="scientific">Riccia sorocarpa</name>
    <dbReference type="NCBI Taxonomy" id="122646"/>
    <lineage>
        <taxon>Eukaryota</taxon>
        <taxon>Viridiplantae</taxon>
        <taxon>Streptophyta</taxon>
        <taxon>Embryophyta</taxon>
        <taxon>Marchantiophyta</taxon>
        <taxon>Marchantiopsida</taxon>
        <taxon>Marchantiidae</taxon>
        <taxon>Marchantiales</taxon>
        <taxon>Ricciaceae</taxon>
        <taxon>Riccia</taxon>
    </lineage>
</organism>
<feature type="coiled-coil region" evidence="1">
    <location>
        <begin position="370"/>
        <end position="397"/>
    </location>
</feature>
<dbReference type="PANTHER" id="PTHR47679:SF1">
    <property type="entry name" value="PROTEIN TORNADO 1"/>
    <property type="match status" value="1"/>
</dbReference>
<sequence length="605" mass="68773">MHDVGGIFYLQKCQLVIGDINWLTHKFLGLLVSEGHGFEVKSFSGDWCSEDGIATKGTLDSILKKLSETYRKKKVTVDRQFLQDLLVNLDLCYPIGNVEGVEKFFMPTIFSRRNARREDLIWRTASSSESKWQYFGYRLRCVDANTTSIPAATFPRFQIWFGKEMVTGDETCILQCDVIRLDHNLEGYSIIMENAEEGAHIDVLFQFSGQKRRAEAMEYVREHVLQEFRKFCASPQGCCGVTLETAIIRPECVRRLTGQEYRKDQIVLERQLKDLFKEVVEKKFNLGQVTGPRGNKGGDLDIFNYEHFWTGVPEAGLFKDSQQAIELLSEKMEPIRQRSRVAVEQLSEVEQQLDSHLQQSVDGDHVDKAVASLSEQLQVIQKDIQQLQEQMQSTLLSIITKIDTMVGYSRALEDARVPRLAFITLTDIGFRQKMKSAVQIGTPVRLHLMCESRFRPHSVNGQPGLELSIGAENREWIRHISVNALKVFWALLKAGVDSQLPGAGCLVPELGDLSSGLVPVDERTLYELKRSKLSSLPKVEGSGVAEDVWKFLRRTLPPAKMPEHFQLQLVRYNPGTMAVDQSYAWLCQKCLDEGEKNHVLKCVAF</sequence>